<dbReference type="Gene3D" id="1.25.40.390">
    <property type="match status" value="1"/>
</dbReference>
<dbReference type="RefSeq" id="WP_084238407.1">
    <property type="nucleotide sequence ID" value="NZ_FWXT01000001.1"/>
</dbReference>
<proteinExistence type="predicted"/>
<dbReference type="InterPro" id="IPR041662">
    <property type="entry name" value="SusD-like_2"/>
</dbReference>
<accession>A0A1W2BBF2</accession>
<dbReference type="InterPro" id="IPR011990">
    <property type="entry name" value="TPR-like_helical_dom_sf"/>
</dbReference>
<gene>
    <name evidence="1" type="ORF">SAMN04488524_2208</name>
</gene>
<keyword evidence="2" id="KW-1185">Reference proteome</keyword>
<reference evidence="2" key="1">
    <citation type="submission" date="2017-04" db="EMBL/GenBank/DDBJ databases">
        <authorList>
            <person name="Varghese N."/>
            <person name="Submissions S."/>
        </authorList>
    </citation>
    <scope>NUCLEOTIDE SEQUENCE [LARGE SCALE GENOMIC DNA]</scope>
    <source>
        <strain evidence="2">DSM 12126</strain>
    </source>
</reference>
<dbReference type="STRING" id="151894.SAMN04488524_2208"/>
<name>A0A1W2BBF2_9SPHI</name>
<organism evidence="1 2">
    <name type="scientific">Pedobacter africanus</name>
    <dbReference type="NCBI Taxonomy" id="151894"/>
    <lineage>
        <taxon>Bacteria</taxon>
        <taxon>Pseudomonadati</taxon>
        <taxon>Bacteroidota</taxon>
        <taxon>Sphingobacteriia</taxon>
        <taxon>Sphingobacteriales</taxon>
        <taxon>Sphingobacteriaceae</taxon>
        <taxon>Pedobacter</taxon>
    </lineage>
</organism>
<dbReference type="OrthoDB" id="9766256at2"/>
<evidence type="ECO:0000313" key="2">
    <source>
        <dbReference type="Proteomes" id="UP000192756"/>
    </source>
</evidence>
<dbReference type="Pfam" id="PF12771">
    <property type="entry name" value="SusD-like_2"/>
    <property type="match status" value="1"/>
</dbReference>
<protein>
    <submittedName>
        <fullName evidence="1">Starch-binding associating with outer membrane</fullName>
    </submittedName>
</protein>
<dbReference type="SUPFAM" id="SSF48452">
    <property type="entry name" value="TPR-like"/>
    <property type="match status" value="1"/>
</dbReference>
<dbReference type="EMBL" id="FWXT01000001">
    <property type="protein sequence ID" value="SMC70353.1"/>
    <property type="molecule type" value="Genomic_DNA"/>
</dbReference>
<sequence length="492" mass="54399">MKIKYIIYPVVFLLLTALFSCKKYLDVNRDPNNPSEVTEGLMTSAIISTFSYEVAGGYPTRVTSFWTKHLAYATPGPHEGNYYLVANDVDNFWRYSSYTAIMGTAKELIEKADKNGNPSYAAIGRIIMAWNLAYLTECYGSIPYTDAFKAESGNTKPKYDSQEDIYKQIQALLDQAIIDAGKGTGLKPGTEDFIYGGTMSKWVHLANTLKARYYLRLSNAPGYSAVTQANLALGALNAGSITAAEAPFFQYMAATNSDNPWYQYAIDGKWSTTPRPSQYYVNLLQNSNDPRIAFQVAKVATGANAGKYIGVTNDGPPIAIANYSPIAPFYSARDAKLNLVVYAEVPFIRAEAEFLKAGKVVNAAVISAYNDGIAASMALYGITDYTAYAAANLLTVATPSATAYRMIMTQKYIANYLQFEAYNDFRRTGYPVLPINNEVYDGEDIDIEPYMNIVPLRFPYPSSERSYNAGNIPSDVPINPVNAMQVPLWWDK</sequence>
<dbReference type="PROSITE" id="PS51257">
    <property type="entry name" value="PROKAR_LIPOPROTEIN"/>
    <property type="match status" value="1"/>
</dbReference>
<dbReference type="AlphaFoldDB" id="A0A1W2BBF2"/>
<evidence type="ECO:0000313" key="1">
    <source>
        <dbReference type="EMBL" id="SMC70353.1"/>
    </source>
</evidence>
<dbReference type="Proteomes" id="UP000192756">
    <property type="component" value="Unassembled WGS sequence"/>
</dbReference>